<protein>
    <recommendedName>
        <fullName evidence="15">Protein kinase domain-containing protein</fullName>
    </recommendedName>
</protein>
<dbReference type="FunFam" id="3.80.10.10:FF:000041">
    <property type="entry name" value="LRR receptor-like serine/threonine-protein kinase ERECTA"/>
    <property type="match status" value="1"/>
</dbReference>
<dbReference type="PROSITE" id="PS50011">
    <property type="entry name" value="PROTEIN_KINASE_DOM"/>
    <property type="match status" value="1"/>
</dbReference>
<gene>
    <name evidence="16" type="ORF">OSB04_030639</name>
</gene>
<keyword evidence="6 14" id="KW-0732">Signal</keyword>
<dbReference type="EMBL" id="JARYMX010000008">
    <property type="protein sequence ID" value="KAJ9537906.1"/>
    <property type="molecule type" value="Genomic_DNA"/>
</dbReference>
<dbReference type="PANTHER" id="PTHR48052:SF33">
    <property type="entry name" value="OS01G0623000 PROTEIN"/>
    <property type="match status" value="1"/>
</dbReference>
<dbReference type="GO" id="GO:0006952">
    <property type="term" value="P:defense response"/>
    <property type="evidence" value="ECO:0007669"/>
    <property type="project" value="UniProtKB-ARBA"/>
</dbReference>
<dbReference type="PANTHER" id="PTHR48052">
    <property type="entry name" value="UNNAMED PRODUCT"/>
    <property type="match status" value="1"/>
</dbReference>
<organism evidence="16 17">
    <name type="scientific">Centaurea solstitialis</name>
    <name type="common">yellow star-thistle</name>
    <dbReference type="NCBI Taxonomy" id="347529"/>
    <lineage>
        <taxon>Eukaryota</taxon>
        <taxon>Viridiplantae</taxon>
        <taxon>Streptophyta</taxon>
        <taxon>Embryophyta</taxon>
        <taxon>Tracheophyta</taxon>
        <taxon>Spermatophyta</taxon>
        <taxon>Magnoliopsida</taxon>
        <taxon>eudicotyledons</taxon>
        <taxon>Gunneridae</taxon>
        <taxon>Pentapetalae</taxon>
        <taxon>asterids</taxon>
        <taxon>campanulids</taxon>
        <taxon>Asterales</taxon>
        <taxon>Asteraceae</taxon>
        <taxon>Carduoideae</taxon>
        <taxon>Cardueae</taxon>
        <taxon>Centaureinae</taxon>
        <taxon>Centaurea</taxon>
    </lineage>
</organism>
<comment type="similarity">
    <text evidence="2">Belongs to the RLP family.</text>
</comment>
<dbReference type="InterPro" id="IPR013210">
    <property type="entry name" value="LRR_N_plant-typ"/>
</dbReference>
<dbReference type="SUPFAM" id="SSF56112">
    <property type="entry name" value="Protein kinase-like (PK-like)"/>
    <property type="match status" value="1"/>
</dbReference>
<dbReference type="Gene3D" id="1.10.510.10">
    <property type="entry name" value="Transferase(Phosphotransferase) domain 1"/>
    <property type="match status" value="1"/>
</dbReference>
<feature type="region of interest" description="Disordered" evidence="12">
    <location>
        <begin position="814"/>
        <end position="844"/>
    </location>
</feature>
<sequence length="844" mass="91365">MVNSSNLLLLFFVFLLFFRIAFQQSARIGSRAEQRAAMVQLRASLGLRTKDWPIKSDPCLDWIGVQCSNGSVIGVNVSGFKRTRIGNENPSFSVGSLANLTELVSFNASRLALPGSIPDWLGFRLRALRVLDLRFCGISGGIPSSIGNLSNLVELYLSDNNVTGAVPEDLGRLLRLAVLDLSRNSITGLIPSSLGSLGELSLLDISSNTLSGIIPEELGNLLNLKSLNLSSNGLSSSVPARFGGLSSLVVLDLSSNSLSGCLPPEFGGLRNLRRLVICNNGFTGDLPEALWSLPNLSFLDASSNSFDGFLPNLSLNAMPMAVFNLSHNMFCGFLTSVLKRVGFVDLSYNFFQGKIPEYALNVASLDRNCFRGWSSQRNLKECAGFYSRKGLPFDNFGLPKGTALPLSGDGKTNRRVVIFAAVLGAAGLVLLVVILVVLLMICSRKEPKTTEIRSGSGPNATETGAPGAGLTLFGEPFGYEEILAATGDFNDANLVKNGHSGIVFKGVLDGGIRIIVKRFDSHSRKNNCRVELDFFSKVSHPRLVPLLGHCLEKEKEKYLIYKYMPKGDLSSSLHMINGSDDDGLKSLDWITRLKIAIGVAEGLSYLHHECVPPLVHRDVQAGSILLDDKYEVRLGSLSEACIQETDSHSNKITRLLRLPQISEEVASGVATATCTYDVYCFGKVLLELVTGKIGISASSDSTTKELLEGLLPFISIHDKELMKIIIDPSLIVDDDLLDEVWAMAVVAKSCLNPKPSRRPPMRFVLKALENPLKVVREGATSSEKVGTSSSWNGSWRHSLAAGCGGGGKGILQGGEDGCLSTRRHSKDVVPEPIGVEDEERWKED</sequence>
<dbReference type="InterPro" id="IPR001611">
    <property type="entry name" value="Leu-rich_rpt"/>
</dbReference>
<dbReference type="InterPro" id="IPR001245">
    <property type="entry name" value="Ser-Thr/Tyr_kinase_cat_dom"/>
</dbReference>
<evidence type="ECO:0000256" key="3">
    <source>
        <dbReference type="ARBA" id="ARBA00022475"/>
    </source>
</evidence>
<evidence type="ECO:0000256" key="6">
    <source>
        <dbReference type="ARBA" id="ARBA00022729"/>
    </source>
</evidence>
<dbReference type="FunFam" id="1.10.510.10:FF:000448">
    <property type="entry name" value="Putative LRR receptor-like serine/threonine-protein kinase"/>
    <property type="match status" value="1"/>
</dbReference>
<dbReference type="SUPFAM" id="SSF52058">
    <property type="entry name" value="L domain-like"/>
    <property type="match status" value="1"/>
</dbReference>
<dbReference type="InterPro" id="IPR000719">
    <property type="entry name" value="Prot_kinase_dom"/>
</dbReference>
<dbReference type="Pfam" id="PF07714">
    <property type="entry name" value="PK_Tyr_Ser-Thr"/>
    <property type="match status" value="1"/>
</dbReference>
<dbReference type="InterPro" id="IPR032675">
    <property type="entry name" value="LRR_dom_sf"/>
</dbReference>
<dbReference type="InterPro" id="IPR055414">
    <property type="entry name" value="LRR_R13L4/SHOC2-like"/>
</dbReference>
<keyword evidence="3" id="KW-1003">Cell membrane</keyword>
<proteinExistence type="inferred from homology"/>
<keyword evidence="9 13" id="KW-0472">Membrane</keyword>
<evidence type="ECO:0000256" key="4">
    <source>
        <dbReference type="ARBA" id="ARBA00022614"/>
    </source>
</evidence>
<evidence type="ECO:0000256" key="10">
    <source>
        <dbReference type="ARBA" id="ARBA00023170"/>
    </source>
</evidence>
<evidence type="ECO:0000313" key="16">
    <source>
        <dbReference type="EMBL" id="KAJ9537906.1"/>
    </source>
</evidence>
<keyword evidence="7" id="KW-0677">Repeat</keyword>
<name>A0AA38W7D0_9ASTR</name>
<evidence type="ECO:0000256" key="9">
    <source>
        <dbReference type="ARBA" id="ARBA00023136"/>
    </source>
</evidence>
<dbReference type="GO" id="GO:0005886">
    <property type="term" value="C:plasma membrane"/>
    <property type="evidence" value="ECO:0007669"/>
    <property type="project" value="UniProtKB-SubCell"/>
</dbReference>
<keyword evidence="5 13" id="KW-0812">Transmembrane</keyword>
<feature type="chain" id="PRO_5041355196" description="Protein kinase domain-containing protein" evidence="14">
    <location>
        <begin position="24"/>
        <end position="844"/>
    </location>
</feature>
<evidence type="ECO:0000256" key="14">
    <source>
        <dbReference type="SAM" id="SignalP"/>
    </source>
</evidence>
<dbReference type="InterPro" id="IPR003591">
    <property type="entry name" value="Leu-rich_rpt_typical-subtyp"/>
</dbReference>
<dbReference type="Pfam" id="PF08263">
    <property type="entry name" value="LRRNT_2"/>
    <property type="match status" value="1"/>
</dbReference>
<evidence type="ECO:0000256" key="5">
    <source>
        <dbReference type="ARBA" id="ARBA00022692"/>
    </source>
</evidence>
<dbReference type="SMART" id="SM00369">
    <property type="entry name" value="LRR_TYP"/>
    <property type="match status" value="6"/>
</dbReference>
<evidence type="ECO:0000256" key="1">
    <source>
        <dbReference type="ARBA" id="ARBA00004251"/>
    </source>
</evidence>
<evidence type="ECO:0000256" key="7">
    <source>
        <dbReference type="ARBA" id="ARBA00022737"/>
    </source>
</evidence>
<evidence type="ECO:0000256" key="11">
    <source>
        <dbReference type="ARBA" id="ARBA00023180"/>
    </source>
</evidence>
<evidence type="ECO:0000313" key="17">
    <source>
        <dbReference type="Proteomes" id="UP001172457"/>
    </source>
</evidence>
<feature type="signal peptide" evidence="14">
    <location>
        <begin position="1"/>
        <end position="23"/>
    </location>
</feature>
<reference evidence="16" key="1">
    <citation type="submission" date="2023-03" db="EMBL/GenBank/DDBJ databases">
        <title>Chromosome-scale reference genome and RAD-based genetic map of yellow starthistle (Centaurea solstitialis) reveal putative structural variation and QTLs associated with invader traits.</title>
        <authorList>
            <person name="Reatini B."/>
            <person name="Cang F.A."/>
            <person name="Jiang Q."/>
            <person name="Mckibben M.T.W."/>
            <person name="Barker M.S."/>
            <person name="Rieseberg L.H."/>
            <person name="Dlugosch K.M."/>
        </authorList>
    </citation>
    <scope>NUCLEOTIDE SEQUENCE</scope>
    <source>
        <strain evidence="16">CAN-66</strain>
        <tissue evidence="16">Leaf</tissue>
    </source>
</reference>
<keyword evidence="17" id="KW-1185">Reference proteome</keyword>
<feature type="transmembrane region" description="Helical" evidence="13">
    <location>
        <begin position="416"/>
        <end position="441"/>
    </location>
</feature>
<accession>A0AA38W7D0</accession>
<dbReference type="Gene3D" id="3.80.10.10">
    <property type="entry name" value="Ribonuclease Inhibitor"/>
    <property type="match status" value="3"/>
</dbReference>
<dbReference type="GO" id="GO:0051707">
    <property type="term" value="P:response to other organism"/>
    <property type="evidence" value="ECO:0007669"/>
    <property type="project" value="UniProtKB-ARBA"/>
</dbReference>
<evidence type="ECO:0000256" key="2">
    <source>
        <dbReference type="ARBA" id="ARBA00009592"/>
    </source>
</evidence>
<evidence type="ECO:0000256" key="13">
    <source>
        <dbReference type="SAM" id="Phobius"/>
    </source>
</evidence>
<dbReference type="Pfam" id="PF13855">
    <property type="entry name" value="LRR_8"/>
    <property type="match status" value="1"/>
</dbReference>
<dbReference type="GO" id="GO:0004674">
    <property type="term" value="F:protein serine/threonine kinase activity"/>
    <property type="evidence" value="ECO:0007669"/>
    <property type="project" value="UniProtKB-EC"/>
</dbReference>
<keyword evidence="4" id="KW-0433">Leucine-rich repeat</keyword>
<dbReference type="FunFam" id="3.80.10.10:FF:000299">
    <property type="entry name" value="Piriformospora indica-insensitive protein 2"/>
    <property type="match status" value="1"/>
</dbReference>
<dbReference type="Gene3D" id="3.30.200.20">
    <property type="entry name" value="Phosphorylase Kinase, domain 1"/>
    <property type="match status" value="1"/>
</dbReference>
<dbReference type="FunFam" id="3.30.200.20:FF:000433">
    <property type="entry name" value="Predicted protein"/>
    <property type="match status" value="1"/>
</dbReference>
<evidence type="ECO:0000256" key="12">
    <source>
        <dbReference type="SAM" id="MobiDB-lite"/>
    </source>
</evidence>
<dbReference type="InterPro" id="IPR011009">
    <property type="entry name" value="Kinase-like_dom_sf"/>
</dbReference>
<evidence type="ECO:0000259" key="15">
    <source>
        <dbReference type="PROSITE" id="PS50011"/>
    </source>
</evidence>
<keyword evidence="8 13" id="KW-1133">Transmembrane helix</keyword>
<keyword evidence="11" id="KW-0325">Glycoprotein</keyword>
<dbReference type="AlphaFoldDB" id="A0AA38W7D0"/>
<comment type="subcellular location">
    <subcellularLocation>
        <location evidence="1">Cell membrane</location>
        <topology evidence="1">Single-pass type I membrane protein</topology>
    </subcellularLocation>
</comment>
<keyword evidence="10" id="KW-0675">Receptor</keyword>
<dbReference type="Pfam" id="PF23598">
    <property type="entry name" value="LRR_14"/>
    <property type="match status" value="1"/>
</dbReference>
<dbReference type="PRINTS" id="PR00019">
    <property type="entry name" value="LEURICHRPT"/>
</dbReference>
<dbReference type="GO" id="GO:0005524">
    <property type="term" value="F:ATP binding"/>
    <property type="evidence" value="ECO:0007669"/>
    <property type="project" value="InterPro"/>
</dbReference>
<dbReference type="Proteomes" id="UP001172457">
    <property type="component" value="Chromosome 8"/>
</dbReference>
<comment type="caution">
    <text evidence="16">The sequence shown here is derived from an EMBL/GenBank/DDBJ whole genome shotgun (WGS) entry which is preliminary data.</text>
</comment>
<feature type="domain" description="Protein kinase" evidence="15">
    <location>
        <begin position="489"/>
        <end position="773"/>
    </location>
</feature>
<evidence type="ECO:0000256" key="8">
    <source>
        <dbReference type="ARBA" id="ARBA00022989"/>
    </source>
</evidence>